<comment type="caution">
    <text evidence="2">The sequence shown here is derived from an EMBL/GenBank/DDBJ whole genome shotgun (WGS) entry which is preliminary data.</text>
</comment>
<dbReference type="Gene3D" id="1.10.10.10">
    <property type="entry name" value="Winged helix-like DNA-binding domain superfamily/Winged helix DNA-binding domain"/>
    <property type="match status" value="1"/>
</dbReference>
<reference evidence="2 3" key="1">
    <citation type="journal article" date="2017" name="PLoS Biol.">
        <title>The sea cucumber genome provides insights into morphological evolution and visceral regeneration.</title>
        <authorList>
            <person name="Zhang X."/>
            <person name="Sun L."/>
            <person name="Yuan J."/>
            <person name="Sun Y."/>
            <person name="Gao Y."/>
            <person name="Zhang L."/>
            <person name="Li S."/>
            <person name="Dai H."/>
            <person name="Hamel J.F."/>
            <person name="Liu C."/>
            <person name="Yu Y."/>
            <person name="Liu S."/>
            <person name="Lin W."/>
            <person name="Guo K."/>
            <person name="Jin S."/>
            <person name="Xu P."/>
            <person name="Storey K.B."/>
            <person name="Huan P."/>
            <person name="Zhang T."/>
            <person name="Zhou Y."/>
            <person name="Zhang J."/>
            <person name="Lin C."/>
            <person name="Li X."/>
            <person name="Xing L."/>
            <person name="Huo D."/>
            <person name="Sun M."/>
            <person name="Wang L."/>
            <person name="Mercier A."/>
            <person name="Li F."/>
            <person name="Yang H."/>
            <person name="Xiang J."/>
        </authorList>
    </citation>
    <scope>NUCLEOTIDE SEQUENCE [LARGE SCALE GENOMIC DNA]</scope>
    <source>
        <strain evidence="2">Shaxun</strain>
        <tissue evidence="2">Muscle</tissue>
    </source>
</reference>
<feature type="domain" description="Stn1 C-terminal" evidence="1">
    <location>
        <begin position="5"/>
        <end position="110"/>
    </location>
</feature>
<name>A0A2G8JAV5_STIJA</name>
<dbReference type="InterPro" id="IPR036388">
    <property type="entry name" value="WH-like_DNA-bd_sf"/>
</dbReference>
<organism evidence="2 3">
    <name type="scientific">Stichopus japonicus</name>
    <name type="common">Sea cucumber</name>
    <dbReference type="NCBI Taxonomy" id="307972"/>
    <lineage>
        <taxon>Eukaryota</taxon>
        <taxon>Metazoa</taxon>
        <taxon>Echinodermata</taxon>
        <taxon>Eleutherozoa</taxon>
        <taxon>Echinozoa</taxon>
        <taxon>Holothuroidea</taxon>
        <taxon>Aspidochirotacea</taxon>
        <taxon>Aspidochirotida</taxon>
        <taxon>Stichopodidae</taxon>
        <taxon>Apostichopus</taxon>
    </lineage>
</organism>
<sequence length="117" mass="13618">ENGEKSPPSEQIALALKNGVKHLLEKGHIFKSKRDRGLLHLTTANKDLRDVTCRILRAECRKQEYINGCQFQHLYNNIKTRTDFQYLTHSAMRNLLNSLEEQGFVISCNNYQFLPVR</sequence>
<evidence type="ECO:0000259" key="1">
    <source>
        <dbReference type="Pfam" id="PF09170"/>
    </source>
</evidence>
<evidence type="ECO:0000313" key="3">
    <source>
        <dbReference type="Proteomes" id="UP000230750"/>
    </source>
</evidence>
<proteinExistence type="predicted"/>
<keyword evidence="3" id="KW-1185">Reference proteome</keyword>
<protein>
    <submittedName>
        <fullName evidence="2">Putative CST complex subunit STN1</fullName>
    </submittedName>
</protein>
<dbReference type="EMBL" id="MRZV01003086">
    <property type="protein sequence ID" value="PIK32872.1"/>
    <property type="molecule type" value="Genomic_DNA"/>
</dbReference>
<dbReference type="AlphaFoldDB" id="A0A2G8JAV5"/>
<gene>
    <name evidence="2" type="ORF">BSL78_30316</name>
</gene>
<dbReference type="InterPro" id="IPR015253">
    <property type="entry name" value="CST_STN1_C"/>
</dbReference>
<feature type="non-terminal residue" evidence="2">
    <location>
        <position position="1"/>
    </location>
</feature>
<dbReference type="OrthoDB" id="77828at2759"/>
<dbReference type="Pfam" id="PF09170">
    <property type="entry name" value="STN1_2"/>
    <property type="match status" value="1"/>
</dbReference>
<evidence type="ECO:0000313" key="2">
    <source>
        <dbReference type="EMBL" id="PIK32872.1"/>
    </source>
</evidence>
<dbReference type="Proteomes" id="UP000230750">
    <property type="component" value="Unassembled WGS sequence"/>
</dbReference>
<accession>A0A2G8JAV5</accession>